<evidence type="ECO:0000256" key="3">
    <source>
        <dbReference type="ARBA" id="ARBA00066372"/>
    </source>
</evidence>
<dbReference type="GO" id="GO:0047693">
    <property type="term" value="F:ATP diphosphatase activity"/>
    <property type="evidence" value="ECO:0007669"/>
    <property type="project" value="UniProtKB-EC"/>
</dbReference>
<dbReference type="PANTHER" id="PTHR30522:SF0">
    <property type="entry name" value="NUCLEOSIDE TRIPHOSPHATE PYROPHOSPHOHYDROLASE"/>
    <property type="match status" value="1"/>
</dbReference>
<name>A0A0S4KVL0_9BACT</name>
<comment type="similarity">
    <text evidence="2">Belongs to the nucleoside triphosphate pyrophosphohydrolase family.</text>
</comment>
<sequence>MSEHFDKVAGIMAALRAPNGCPWDRKQTHESLKPYLLEETYEVLETIDQGDEAKLREELGDVLLQVLFHSQIAAEAGTFTIDDVLETLAEKLIRRHPHVFATDGRPGSVTNSDQVLSQWEQIKRAEREAAGHPPSALDGVPKTLPALLRAYQIQARASRIGFDWPHNAGGLEQIFGKIVEEIGELKQALGDAETDPASAPPTKQTEVEAELGDILFSLVNLARFLKVNPEEALRRATNRFVDRFHLVEALAAEQGRSLTDMTLADMDLLWEEAKRRLADSRPDQSAPARTVLKKGDGG</sequence>
<dbReference type="CDD" id="cd11529">
    <property type="entry name" value="NTP-PPase_MazG_Cterm"/>
    <property type="match status" value="1"/>
</dbReference>
<keyword evidence="7" id="KW-0378">Hydrolase</keyword>
<dbReference type="GO" id="GO:0046061">
    <property type="term" value="P:dATP catabolic process"/>
    <property type="evidence" value="ECO:0007669"/>
    <property type="project" value="TreeGrafter"/>
</dbReference>
<dbReference type="SUPFAM" id="SSF101386">
    <property type="entry name" value="all-alpha NTP pyrophosphatases"/>
    <property type="match status" value="2"/>
</dbReference>
<dbReference type="InterPro" id="IPR004518">
    <property type="entry name" value="MazG-like_dom"/>
</dbReference>
<protein>
    <recommendedName>
        <fullName evidence="4">Nucleoside triphosphate pyrophosphohydrolase</fullName>
        <ecNumber evidence="3">3.6.1.8</ecNumber>
    </recommendedName>
</protein>
<feature type="domain" description="NTP pyrophosphohydrolase MazG-like" evidence="6">
    <location>
        <begin position="27"/>
        <end position="100"/>
    </location>
</feature>
<dbReference type="EMBL" id="LN885086">
    <property type="protein sequence ID" value="CUQ67198.1"/>
    <property type="molecule type" value="Genomic_DNA"/>
</dbReference>
<keyword evidence="8" id="KW-1185">Reference proteome</keyword>
<dbReference type="FunFam" id="1.10.287.1080:FF:000003">
    <property type="entry name" value="Nucleoside triphosphate pyrophosphohydrolase"/>
    <property type="match status" value="1"/>
</dbReference>
<dbReference type="GO" id="GO:0046052">
    <property type="term" value="P:UTP catabolic process"/>
    <property type="evidence" value="ECO:0007669"/>
    <property type="project" value="TreeGrafter"/>
</dbReference>
<dbReference type="KEGG" id="nio:NITINOP_2226"/>
<dbReference type="Proteomes" id="UP000066284">
    <property type="component" value="Chromosome 1"/>
</dbReference>
<evidence type="ECO:0000259" key="6">
    <source>
        <dbReference type="Pfam" id="PF03819"/>
    </source>
</evidence>
<accession>A0A0S4KVL0</accession>
<feature type="region of interest" description="Disordered" evidence="5">
    <location>
        <begin position="276"/>
        <end position="298"/>
    </location>
</feature>
<dbReference type="CDD" id="cd11528">
    <property type="entry name" value="NTP-PPase_MazG_Nterm"/>
    <property type="match status" value="1"/>
</dbReference>
<comment type="catalytic activity">
    <reaction evidence="1">
        <text>ATP + H2O = AMP + diphosphate + H(+)</text>
        <dbReference type="Rhea" id="RHEA:14245"/>
        <dbReference type="ChEBI" id="CHEBI:15377"/>
        <dbReference type="ChEBI" id="CHEBI:15378"/>
        <dbReference type="ChEBI" id="CHEBI:30616"/>
        <dbReference type="ChEBI" id="CHEBI:33019"/>
        <dbReference type="ChEBI" id="CHEBI:456215"/>
        <dbReference type="EC" id="3.6.1.8"/>
    </reaction>
</comment>
<proteinExistence type="inferred from homology"/>
<evidence type="ECO:0000256" key="2">
    <source>
        <dbReference type="ARBA" id="ARBA00061115"/>
    </source>
</evidence>
<evidence type="ECO:0000256" key="4">
    <source>
        <dbReference type="ARBA" id="ARBA00074799"/>
    </source>
</evidence>
<dbReference type="InterPro" id="IPR048015">
    <property type="entry name" value="NTP-PPase_MazG-like_N"/>
</dbReference>
<dbReference type="RefSeq" id="WP_082633731.1">
    <property type="nucleotide sequence ID" value="NZ_LN885086.1"/>
</dbReference>
<reference evidence="8" key="1">
    <citation type="submission" date="2015-09" db="EMBL/GenBank/DDBJ databases">
        <authorList>
            <person name="Daims H."/>
        </authorList>
    </citation>
    <scope>NUCLEOTIDE SEQUENCE [LARGE SCALE GENOMIC DNA]</scope>
</reference>
<dbReference type="GO" id="GO:0046076">
    <property type="term" value="P:dTTP catabolic process"/>
    <property type="evidence" value="ECO:0007669"/>
    <property type="project" value="TreeGrafter"/>
</dbReference>
<dbReference type="NCBIfam" id="TIGR00444">
    <property type="entry name" value="mazG"/>
    <property type="match status" value="1"/>
</dbReference>
<dbReference type="FunFam" id="1.10.287.1080:FF:000001">
    <property type="entry name" value="Nucleoside triphosphate pyrophosphohydrolase"/>
    <property type="match status" value="1"/>
</dbReference>
<organism evidence="7 8">
    <name type="scientific">Candidatus Nitrospira inopinata</name>
    <dbReference type="NCBI Taxonomy" id="1715989"/>
    <lineage>
        <taxon>Bacteria</taxon>
        <taxon>Pseudomonadati</taxon>
        <taxon>Nitrospirota</taxon>
        <taxon>Nitrospiria</taxon>
        <taxon>Nitrospirales</taxon>
        <taxon>Nitrospiraceae</taxon>
        <taxon>Nitrospira</taxon>
    </lineage>
</organism>
<dbReference type="GO" id="GO:0046047">
    <property type="term" value="P:TTP catabolic process"/>
    <property type="evidence" value="ECO:0007669"/>
    <property type="project" value="TreeGrafter"/>
</dbReference>
<dbReference type="NCBIfam" id="NF007113">
    <property type="entry name" value="PRK09562.1"/>
    <property type="match status" value="1"/>
</dbReference>
<dbReference type="GO" id="GO:0006950">
    <property type="term" value="P:response to stress"/>
    <property type="evidence" value="ECO:0007669"/>
    <property type="project" value="UniProtKB-ARBA"/>
</dbReference>
<dbReference type="STRING" id="1715989.NITINOP_2226"/>
<evidence type="ECO:0000256" key="1">
    <source>
        <dbReference type="ARBA" id="ARBA00052141"/>
    </source>
</evidence>
<dbReference type="EC" id="3.6.1.8" evidence="3"/>
<evidence type="ECO:0000313" key="8">
    <source>
        <dbReference type="Proteomes" id="UP000066284"/>
    </source>
</evidence>
<evidence type="ECO:0000313" key="7">
    <source>
        <dbReference type="EMBL" id="CUQ67198.1"/>
    </source>
</evidence>
<dbReference type="Pfam" id="PF03819">
    <property type="entry name" value="MazG"/>
    <property type="match status" value="2"/>
</dbReference>
<dbReference type="InterPro" id="IPR011551">
    <property type="entry name" value="NTP_PyrPHydrolase_MazG"/>
</dbReference>
<dbReference type="Gene3D" id="1.10.287.1080">
    <property type="entry name" value="MazG-like"/>
    <property type="match status" value="2"/>
</dbReference>
<evidence type="ECO:0000256" key="5">
    <source>
        <dbReference type="SAM" id="MobiDB-lite"/>
    </source>
</evidence>
<dbReference type="InterPro" id="IPR048011">
    <property type="entry name" value="NTP-PPase_MazG-like_C"/>
</dbReference>
<dbReference type="AlphaFoldDB" id="A0A0S4KVL0"/>
<feature type="domain" description="NTP pyrophosphohydrolase MazG-like" evidence="6">
    <location>
        <begin position="175"/>
        <end position="243"/>
    </location>
</feature>
<dbReference type="GO" id="GO:0046081">
    <property type="term" value="P:dUTP catabolic process"/>
    <property type="evidence" value="ECO:0007669"/>
    <property type="project" value="TreeGrafter"/>
</dbReference>
<dbReference type="GO" id="GO:0006203">
    <property type="term" value="P:dGTP catabolic process"/>
    <property type="evidence" value="ECO:0007669"/>
    <property type="project" value="TreeGrafter"/>
</dbReference>
<dbReference type="PANTHER" id="PTHR30522">
    <property type="entry name" value="NUCLEOSIDE TRIPHOSPHATE PYROPHOSPHOHYDROLASE"/>
    <property type="match status" value="1"/>
</dbReference>
<dbReference type="OrthoDB" id="9808939at2"/>
<gene>
    <name evidence="7" type="primary">mazG</name>
    <name evidence="7" type="ORF">NITINOP_2226</name>
</gene>